<protein>
    <submittedName>
        <fullName evidence="1">Porin</fullName>
    </submittedName>
</protein>
<sequence>MKSFLVYILFIAVPFLAFSAKKQALEPSYAWTATPPLGLHSPATIDTLLYNYYKLSIPSLVSDAYATTGNLGGTGLNSIYFERKDRSEFFFADVLQPWLYDAEDQVYYNTRIPMTLLSYNWGGGRDSNQDRLKGIFSGNAGKRIQVGALLDYLYSKGGYDRQAVKNFTWGLSGSYMGDRYEAQVSFNSFNSVNMESGGIADDLYITDPAVLQGGVSSIDAKAIPVNLSDAFSRVKGAHFLMNHRYKVGYYHEEEINDTTVKRTYIPVSSFIWTFDYKKNSHKFVNRSATDDANFFENNYLSVDGTEEEARYWRVRNTLGVSLLEGFHKYAKFGLAGFVTHEVRRYTQVSDTILTSPYKPEGLTPFPDVTIEPVTTQNLIWAGGQLTKQRGSILTYSATARFGLIGPVAGDIDVSGKISTKFKLFGDSVTITGEGFFKNTETPYLLNNYVSNHFVWKNDFGKERRFRVGGSIDIPHTGTNFSAGMENVQNLVYFDTNALPVQNGGNVQILNLRLQQNLRFRAFNWNNSLTYQTSTNESVLSLPKFAVYSNMFVLFKIAKVLQVQLGVDCNYYTKYYAPAYQPATMAFYNQREKKLGNYPFMSVYANMKLYKTRFYVLYSHFNQGLFGGSSYFGALHYPMNPSRLQFGISVDFAN</sequence>
<dbReference type="Proteomes" id="UP000823598">
    <property type="component" value="Unassembled WGS sequence"/>
</dbReference>
<dbReference type="InterPro" id="IPR025631">
    <property type="entry name" value="Porin_10"/>
</dbReference>
<accession>A0A9D9NL00</accession>
<gene>
    <name evidence="1" type="ORF">IAB88_08275</name>
</gene>
<dbReference type="EMBL" id="JADIMC010000096">
    <property type="protein sequence ID" value="MBO8476973.1"/>
    <property type="molecule type" value="Genomic_DNA"/>
</dbReference>
<organism evidence="1 2">
    <name type="scientific">Candidatus Limisoma faecipullorum</name>
    <dbReference type="NCBI Taxonomy" id="2840854"/>
    <lineage>
        <taxon>Bacteria</taxon>
        <taxon>Pseudomonadati</taxon>
        <taxon>Bacteroidota</taxon>
        <taxon>Bacteroidia</taxon>
        <taxon>Bacteroidales</taxon>
        <taxon>Candidatus Limisoma</taxon>
    </lineage>
</organism>
<reference evidence="1" key="2">
    <citation type="journal article" date="2021" name="PeerJ">
        <title>Extensive microbial diversity within the chicken gut microbiome revealed by metagenomics and culture.</title>
        <authorList>
            <person name="Gilroy R."/>
            <person name="Ravi A."/>
            <person name="Getino M."/>
            <person name="Pursley I."/>
            <person name="Horton D.L."/>
            <person name="Alikhan N.F."/>
            <person name="Baker D."/>
            <person name="Gharbi K."/>
            <person name="Hall N."/>
            <person name="Watson M."/>
            <person name="Adriaenssens E.M."/>
            <person name="Foster-Nyarko E."/>
            <person name="Jarju S."/>
            <person name="Secka A."/>
            <person name="Antonio M."/>
            <person name="Oren A."/>
            <person name="Chaudhuri R.R."/>
            <person name="La Ragione R."/>
            <person name="Hildebrand F."/>
            <person name="Pallen M.J."/>
        </authorList>
    </citation>
    <scope>NUCLEOTIDE SEQUENCE</scope>
    <source>
        <strain evidence="1">6919</strain>
    </source>
</reference>
<reference evidence="1" key="1">
    <citation type="submission" date="2020-10" db="EMBL/GenBank/DDBJ databases">
        <authorList>
            <person name="Gilroy R."/>
        </authorList>
    </citation>
    <scope>NUCLEOTIDE SEQUENCE</scope>
    <source>
        <strain evidence="1">6919</strain>
    </source>
</reference>
<proteinExistence type="predicted"/>
<name>A0A9D9NL00_9BACT</name>
<dbReference type="Pfam" id="PF14121">
    <property type="entry name" value="Porin_10"/>
    <property type="match status" value="1"/>
</dbReference>
<evidence type="ECO:0000313" key="2">
    <source>
        <dbReference type="Proteomes" id="UP000823598"/>
    </source>
</evidence>
<comment type="caution">
    <text evidence="1">The sequence shown here is derived from an EMBL/GenBank/DDBJ whole genome shotgun (WGS) entry which is preliminary data.</text>
</comment>
<dbReference type="AlphaFoldDB" id="A0A9D9NL00"/>
<evidence type="ECO:0000313" key="1">
    <source>
        <dbReference type="EMBL" id="MBO8476973.1"/>
    </source>
</evidence>